<dbReference type="Pfam" id="PF14078">
    <property type="entry name" value="DUF4259"/>
    <property type="match status" value="1"/>
</dbReference>
<keyword evidence="2" id="KW-1185">Reference proteome</keyword>
<protein>
    <submittedName>
        <fullName evidence="1">DUF4259 domain-containing protein</fullName>
    </submittedName>
</protein>
<sequence length="117" mass="13112">MGTWGVGAFDNDTASELVSELQRGVFRMQQLKFECANGPLTAQQAERVIALGALLAGERPEGVNLEGIDKQLSFRDRRWIAKNMKSAIMPGQSELYALWEDTGELEQWIEETTRVIP</sequence>
<dbReference type="InterPro" id="IPR025355">
    <property type="entry name" value="DUF4259"/>
</dbReference>
<gene>
    <name evidence="1" type="ORF">QP027_05010</name>
</gene>
<evidence type="ECO:0000313" key="1">
    <source>
        <dbReference type="EMBL" id="WIM68748.1"/>
    </source>
</evidence>
<accession>A0ABY8VKJ2</accession>
<organism evidence="1 2">
    <name type="scientific">Corynebacterium breve</name>
    <dbReference type="NCBI Taxonomy" id="3049799"/>
    <lineage>
        <taxon>Bacteria</taxon>
        <taxon>Bacillati</taxon>
        <taxon>Actinomycetota</taxon>
        <taxon>Actinomycetes</taxon>
        <taxon>Mycobacteriales</taxon>
        <taxon>Corynebacteriaceae</taxon>
        <taxon>Corynebacterium</taxon>
    </lineage>
</organism>
<name>A0ABY8VKJ2_9CORY</name>
<dbReference type="RefSeq" id="WP_284826494.1">
    <property type="nucleotide sequence ID" value="NZ_CP126969.1"/>
</dbReference>
<reference evidence="1 2" key="1">
    <citation type="submission" date="2023-05" db="EMBL/GenBank/DDBJ databases">
        <title>Corynebacterium suedekumii sp. nov. and Corynebacterium breve sp. nov. isolated from raw cow's milk.</title>
        <authorList>
            <person name="Baer M.K."/>
            <person name="Mehl L."/>
            <person name="Hellmuth R."/>
            <person name="Marke G."/>
            <person name="Lipski A."/>
        </authorList>
    </citation>
    <scope>NUCLEOTIDE SEQUENCE [LARGE SCALE GENOMIC DNA]</scope>
    <source>
        <strain evidence="1 2">R4</strain>
    </source>
</reference>
<dbReference type="Proteomes" id="UP001225598">
    <property type="component" value="Chromosome"/>
</dbReference>
<dbReference type="EMBL" id="CP126969">
    <property type="protein sequence ID" value="WIM68748.1"/>
    <property type="molecule type" value="Genomic_DNA"/>
</dbReference>
<proteinExistence type="predicted"/>
<evidence type="ECO:0000313" key="2">
    <source>
        <dbReference type="Proteomes" id="UP001225598"/>
    </source>
</evidence>